<keyword evidence="12" id="KW-0378">Hydrolase</keyword>
<keyword evidence="8" id="KW-0344">Guanine-nucleotide releasing factor</keyword>
<dbReference type="EnsemblPlants" id="Pp3c24_16040V3.1">
    <property type="protein sequence ID" value="Pp3c24_16040V3.1"/>
    <property type="gene ID" value="Pp3c24_16040"/>
</dbReference>
<evidence type="ECO:0000256" key="6">
    <source>
        <dbReference type="ARBA" id="ARBA00018857"/>
    </source>
</evidence>
<dbReference type="InParanoid" id="A0A2K1IGZ7"/>
<dbReference type="EMBL" id="ABEU02000024">
    <property type="protein sequence ID" value="PNR28551.1"/>
    <property type="molecule type" value="Genomic_DNA"/>
</dbReference>
<accession>A0A2K1IGZ7</accession>
<comment type="subcellular location">
    <subcellularLocation>
        <location evidence="3">Cytoplasm</location>
    </subcellularLocation>
</comment>
<keyword evidence="10" id="KW-0548">Nucleotidyltransferase</keyword>
<evidence type="ECO:0000256" key="12">
    <source>
        <dbReference type="ARBA" id="ARBA00022801"/>
    </source>
</evidence>
<evidence type="ECO:0000256" key="10">
    <source>
        <dbReference type="ARBA" id="ARBA00022695"/>
    </source>
</evidence>
<dbReference type="InterPro" id="IPR058866">
    <property type="entry name" value="GDPGP1_N"/>
</dbReference>
<dbReference type="EnsemblPlants" id="Pp3c24_16040V3.2">
    <property type="protein sequence ID" value="Pp3c24_16040V3.2"/>
    <property type="gene ID" value="Pp3c24_16040"/>
</dbReference>
<reference evidence="16" key="3">
    <citation type="submission" date="2020-12" db="UniProtKB">
        <authorList>
            <consortium name="EnsemblPlants"/>
        </authorList>
    </citation>
    <scope>IDENTIFICATION</scope>
</reference>
<evidence type="ECO:0000256" key="9">
    <source>
        <dbReference type="ARBA" id="ARBA00022679"/>
    </source>
</evidence>
<dbReference type="InterPro" id="IPR058865">
    <property type="entry name" value="GDPGP1_C"/>
</dbReference>
<sequence length="446" mass="50293">MLTIRRVETVVSMQQQLDQGSGCGRDCLGNCCIRGTKLPLYTFGLKGLLSSNKSVHDIDESHCVPDDVGCHANPPQENYFLDELLAQWEDRMERGFFRYDVTACETKMLPGEYGFIAQLNEGRHSQKRPTEFRVDQVLQPFDSKKFNFTKVGQEEVLFQFGPSEDGVSEYYEKALVLNSPNVVAINVSPIEYGHALLVPRVLDCLPQRIDQDSFLLALYMAAEANNPYFRLGYNSLGAYYLVAPFPIERAPTSRITYGRKKCGVKVHELTKFPVRGLVFEVCTSLEDLSIAVGNACVYLQNENIPYNVLIADRGSRVFLLPQYFAERQARGEVDQEILETQVNPAVWEISGHIVLKRRTDYVLATEEYAWKLLAEVSLSRGRFEEVKVKCLKAAFHEVSDGDDHEMAATNAESINFMAKFAPSKVNLQSNMLDVVLNHGEELSVEG</sequence>
<evidence type="ECO:0000256" key="8">
    <source>
        <dbReference type="ARBA" id="ARBA00022658"/>
    </source>
</evidence>
<reference evidence="15 17" key="2">
    <citation type="journal article" date="2018" name="Plant J.">
        <title>The Physcomitrella patens chromosome-scale assembly reveals moss genome structure and evolution.</title>
        <authorList>
            <person name="Lang D."/>
            <person name="Ullrich K.K."/>
            <person name="Murat F."/>
            <person name="Fuchs J."/>
            <person name="Jenkins J."/>
            <person name="Haas F.B."/>
            <person name="Piednoel M."/>
            <person name="Gundlach H."/>
            <person name="Van Bel M."/>
            <person name="Meyberg R."/>
            <person name="Vives C."/>
            <person name="Morata J."/>
            <person name="Symeonidi A."/>
            <person name="Hiss M."/>
            <person name="Muchero W."/>
            <person name="Kamisugi Y."/>
            <person name="Saleh O."/>
            <person name="Blanc G."/>
            <person name="Decker E.L."/>
            <person name="van Gessel N."/>
            <person name="Grimwood J."/>
            <person name="Hayes R.D."/>
            <person name="Graham S.W."/>
            <person name="Gunter L.E."/>
            <person name="McDaniel S.F."/>
            <person name="Hoernstein S.N.W."/>
            <person name="Larsson A."/>
            <person name="Li F.W."/>
            <person name="Perroud P.F."/>
            <person name="Phillips J."/>
            <person name="Ranjan P."/>
            <person name="Rokshar D.S."/>
            <person name="Rothfels C.J."/>
            <person name="Schneider L."/>
            <person name="Shu S."/>
            <person name="Stevenson D.W."/>
            <person name="Thummler F."/>
            <person name="Tillich M."/>
            <person name="Villarreal Aguilar J.C."/>
            <person name="Widiez T."/>
            <person name="Wong G.K."/>
            <person name="Wymore A."/>
            <person name="Zhang Y."/>
            <person name="Zimmer A.D."/>
            <person name="Quatrano R.S."/>
            <person name="Mayer K.F.X."/>
            <person name="Goodstein D."/>
            <person name="Casacuberta J.M."/>
            <person name="Vandepoele K."/>
            <person name="Reski R."/>
            <person name="Cuming A.C."/>
            <person name="Tuskan G.A."/>
            <person name="Maumus F."/>
            <person name="Salse J."/>
            <person name="Schmutz J."/>
            <person name="Rensing S.A."/>
        </authorList>
    </citation>
    <scope>NUCLEOTIDE SEQUENCE [LARGE SCALE GENOMIC DNA]</scope>
    <source>
        <strain evidence="16 17">cv. Gransden 2004</strain>
    </source>
</reference>
<dbReference type="STRING" id="3218.A0A2K1IGZ7"/>
<dbReference type="Gramene" id="Pp3c24_16040V3.1">
    <property type="protein sequence ID" value="Pp3c24_16040V3.1"/>
    <property type="gene ID" value="Pp3c24_16040"/>
</dbReference>
<evidence type="ECO:0000256" key="7">
    <source>
        <dbReference type="ARBA" id="ARBA00022490"/>
    </source>
</evidence>
<dbReference type="PANTHER" id="PTHR20884:SF8">
    <property type="entry name" value="GDP-D-GLUCOSE PHOSPHORYLASE 1"/>
    <property type="match status" value="1"/>
</dbReference>
<evidence type="ECO:0000313" key="15">
    <source>
        <dbReference type="EMBL" id="PNR28551.1"/>
    </source>
</evidence>
<gene>
    <name evidence="15" type="ORF">PHYPA_029143</name>
</gene>
<keyword evidence="7" id="KW-0963">Cytoplasm</keyword>
<evidence type="ECO:0000256" key="2">
    <source>
        <dbReference type="ARBA" id="ARBA00003049"/>
    </source>
</evidence>
<comment type="catalytic activity">
    <reaction evidence="1">
        <text>GDP-alpha-D-glucose + phosphate = alpha-D-glucose 1-phosphate + GDP + H(+)</text>
        <dbReference type="Rhea" id="RHEA:30387"/>
        <dbReference type="ChEBI" id="CHEBI:15378"/>
        <dbReference type="ChEBI" id="CHEBI:43474"/>
        <dbReference type="ChEBI" id="CHEBI:58189"/>
        <dbReference type="ChEBI" id="CHEBI:58601"/>
        <dbReference type="ChEBI" id="CHEBI:62230"/>
        <dbReference type="EC" id="2.7.7.78"/>
    </reaction>
</comment>
<protein>
    <recommendedName>
        <fullName evidence="6">GDP-D-glucose phosphorylase 1</fullName>
        <ecNumber evidence="5">2.7.7.78</ecNumber>
    </recommendedName>
</protein>
<dbReference type="GO" id="GO:0005085">
    <property type="term" value="F:guanyl-nucleotide exchange factor activity"/>
    <property type="evidence" value="ECO:0007669"/>
    <property type="project" value="UniProtKB-KW"/>
</dbReference>
<evidence type="ECO:0000256" key="3">
    <source>
        <dbReference type="ARBA" id="ARBA00004496"/>
    </source>
</evidence>
<evidence type="ECO:0000256" key="5">
    <source>
        <dbReference type="ARBA" id="ARBA00012507"/>
    </source>
</evidence>
<dbReference type="GO" id="GO:0080048">
    <property type="term" value="F:GDP-D-glucose phosphorylase activity"/>
    <property type="evidence" value="ECO:0000318"/>
    <property type="project" value="GO_Central"/>
</dbReference>
<dbReference type="FunCoup" id="A0A2K1IGZ7">
    <property type="interactions" value="2268"/>
</dbReference>
<dbReference type="GO" id="GO:0016787">
    <property type="term" value="F:hydrolase activity"/>
    <property type="evidence" value="ECO:0007669"/>
    <property type="project" value="UniProtKB-KW"/>
</dbReference>
<reference evidence="15 17" key="1">
    <citation type="journal article" date="2008" name="Science">
        <title>The Physcomitrella genome reveals evolutionary insights into the conquest of land by plants.</title>
        <authorList>
            <person name="Rensing S."/>
            <person name="Lang D."/>
            <person name="Zimmer A."/>
            <person name="Terry A."/>
            <person name="Salamov A."/>
            <person name="Shapiro H."/>
            <person name="Nishiyama T."/>
            <person name="Perroud P.-F."/>
            <person name="Lindquist E."/>
            <person name="Kamisugi Y."/>
            <person name="Tanahashi T."/>
            <person name="Sakakibara K."/>
            <person name="Fujita T."/>
            <person name="Oishi K."/>
            <person name="Shin-I T."/>
            <person name="Kuroki Y."/>
            <person name="Toyoda A."/>
            <person name="Suzuki Y."/>
            <person name="Hashimoto A."/>
            <person name="Yamaguchi K."/>
            <person name="Sugano A."/>
            <person name="Kohara Y."/>
            <person name="Fujiyama A."/>
            <person name="Anterola A."/>
            <person name="Aoki S."/>
            <person name="Ashton N."/>
            <person name="Barbazuk W.B."/>
            <person name="Barker E."/>
            <person name="Bennetzen J."/>
            <person name="Bezanilla M."/>
            <person name="Blankenship R."/>
            <person name="Cho S.H."/>
            <person name="Dutcher S."/>
            <person name="Estelle M."/>
            <person name="Fawcett J.A."/>
            <person name="Gundlach H."/>
            <person name="Hanada K."/>
            <person name="Heyl A."/>
            <person name="Hicks K.A."/>
            <person name="Hugh J."/>
            <person name="Lohr M."/>
            <person name="Mayer K."/>
            <person name="Melkozernov A."/>
            <person name="Murata T."/>
            <person name="Nelson D."/>
            <person name="Pils B."/>
            <person name="Prigge M."/>
            <person name="Reiss B."/>
            <person name="Renner T."/>
            <person name="Rombauts S."/>
            <person name="Rushton P."/>
            <person name="Sanderfoot A."/>
            <person name="Schween G."/>
            <person name="Shiu S.-H."/>
            <person name="Stueber K."/>
            <person name="Theodoulou F.L."/>
            <person name="Tu H."/>
            <person name="Van de Peer Y."/>
            <person name="Verrier P.J."/>
            <person name="Waters E."/>
            <person name="Wood A."/>
            <person name="Yang L."/>
            <person name="Cove D."/>
            <person name="Cuming A."/>
            <person name="Hasebe M."/>
            <person name="Lucas S."/>
            <person name="Mishler D.B."/>
            <person name="Reski R."/>
            <person name="Grigoriev I."/>
            <person name="Quatrano R.S."/>
            <person name="Boore J.L."/>
        </authorList>
    </citation>
    <scope>NUCLEOTIDE SEQUENCE [LARGE SCALE GENOMIC DNA]</scope>
    <source>
        <strain evidence="16 17">cv. Gransden 2004</strain>
    </source>
</reference>
<dbReference type="GO" id="GO:0000166">
    <property type="term" value="F:nucleotide binding"/>
    <property type="evidence" value="ECO:0007669"/>
    <property type="project" value="UniProtKB-KW"/>
</dbReference>
<evidence type="ECO:0000313" key="16">
    <source>
        <dbReference type="EnsemblPlants" id="Pp3c24_16040V3.1"/>
    </source>
</evidence>
<feature type="domain" description="GDPGP1-like N-terminal" evidence="14">
    <location>
        <begin position="81"/>
        <end position="241"/>
    </location>
</feature>
<evidence type="ECO:0000256" key="1">
    <source>
        <dbReference type="ARBA" id="ARBA00000063"/>
    </source>
</evidence>
<keyword evidence="11" id="KW-0547">Nucleotide-binding</keyword>
<dbReference type="EC" id="2.7.7.78" evidence="5"/>
<keyword evidence="17" id="KW-1185">Reference proteome</keyword>
<keyword evidence="9" id="KW-0808">Transferase</keyword>
<evidence type="ECO:0000256" key="11">
    <source>
        <dbReference type="ARBA" id="ARBA00022741"/>
    </source>
</evidence>
<dbReference type="Pfam" id="PF26217">
    <property type="entry name" value="GDPGP1_N"/>
    <property type="match status" value="1"/>
</dbReference>
<feature type="domain" description="GDPGP1-like C-terminal" evidence="13">
    <location>
        <begin position="246"/>
        <end position="394"/>
    </location>
</feature>
<proteinExistence type="inferred from homology"/>
<evidence type="ECO:0000256" key="4">
    <source>
        <dbReference type="ARBA" id="ARBA00006451"/>
    </source>
</evidence>
<dbReference type="AlphaFoldDB" id="A0A2K1IGZ7"/>
<dbReference type="GO" id="GO:0005737">
    <property type="term" value="C:cytoplasm"/>
    <property type="evidence" value="ECO:0000318"/>
    <property type="project" value="GO_Central"/>
</dbReference>
<comment type="similarity">
    <text evidence="4">Belongs to the GDPGP1 family.</text>
</comment>
<comment type="function">
    <text evidence="2">Specific and highly efficient GDP-D-glucose phosphorylase regulating the levels of GDP-D-glucose in cells.</text>
</comment>
<dbReference type="InterPro" id="IPR026506">
    <property type="entry name" value="GDPGP"/>
</dbReference>
<name>A0A2K1IGZ7_PHYPA</name>
<dbReference type="Gramene" id="Pp3c24_16040V3.2">
    <property type="protein sequence ID" value="Pp3c24_16040V3.2"/>
    <property type="gene ID" value="Pp3c24_16040"/>
</dbReference>
<dbReference type="Proteomes" id="UP000006727">
    <property type="component" value="Chromosome 24"/>
</dbReference>
<evidence type="ECO:0000313" key="17">
    <source>
        <dbReference type="Proteomes" id="UP000006727"/>
    </source>
</evidence>
<dbReference type="GO" id="GO:0006006">
    <property type="term" value="P:glucose metabolic process"/>
    <property type="evidence" value="ECO:0000318"/>
    <property type="project" value="GO_Central"/>
</dbReference>
<evidence type="ECO:0000259" key="14">
    <source>
        <dbReference type="Pfam" id="PF26217"/>
    </source>
</evidence>
<dbReference type="PaxDb" id="3218-PP1S178_130V6.1"/>
<evidence type="ECO:0000259" key="13">
    <source>
        <dbReference type="Pfam" id="PF26216"/>
    </source>
</evidence>
<dbReference type="Pfam" id="PF26216">
    <property type="entry name" value="GDPGP1_C"/>
    <property type="match status" value="1"/>
</dbReference>
<dbReference type="PANTHER" id="PTHR20884">
    <property type="entry name" value="GDP-D-GLUCOSE PHOSPHORYLASE 1"/>
    <property type="match status" value="1"/>
</dbReference>
<organism evidence="15">
    <name type="scientific">Physcomitrium patens</name>
    <name type="common">Spreading-leaved earth moss</name>
    <name type="synonym">Physcomitrella patens</name>
    <dbReference type="NCBI Taxonomy" id="3218"/>
    <lineage>
        <taxon>Eukaryota</taxon>
        <taxon>Viridiplantae</taxon>
        <taxon>Streptophyta</taxon>
        <taxon>Embryophyta</taxon>
        <taxon>Bryophyta</taxon>
        <taxon>Bryophytina</taxon>
        <taxon>Bryopsida</taxon>
        <taxon>Funariidae</taxon>
        <taxon>Funariales</taxon>
        <taxon>Funariaceae</taxon>
        <taxon>Physcomitrium</taxon>
    </lineage>
</organism>